<dbReference type="RefSeq" id="WP_346756567.1">
    <property type="nucleotide sequence ID" value="NZ_JAUJEB010000001.1"/>
</dbReference>
<comment type="caution">
    <text evidence="10">The sequence shown here is derived from an EMBL/GenBank/DDBJ whole genome shotgun (WGS) entry which is preliminary data.</text>
</comment>
<evidence type="ECO:0000256" key="2">
    <source>
        <dbReference type="ARBA" id="ARBA00007613"/>
    </source>
</evidence>
<keyword evidence="5" id="KW-0812">Transmembrane</keyword>
<gene>
    <name evidence="10" type="ORF">QQ020_04195</name>
</gene>
<keyword evidence="4" id="KW-1134">Transmembrane beta strand</keyword>
<dbReference type="EMBL" id="JAUJEB010000001">
    <property type="protein sequence ID" value="MDN5211232.1"/>
    <property type="molecule type" value="Genomic_DNA"/>
</dbReference>
<feature type="coiled-coil region" evidence="8">
    <location>
        <begin position="378"/>
        <end position="405"/>
    </location>
</feature>
<sequence>MIKIAKYYLLLFGLIFGLESKAQDNDNVKKWNLQECIDQAWEKNLTLQQSKLTVRDREVNLKQSKADLLPTLNAGGNYGFNWGRGIDPTTNLFINQRVAFTGYSASTGVTLFSGFQKQNTIKQGILDLNASKKDLDDARNDIALNVASLYLNVIFNKELLSNNRTQLASTQQQLERTKALVEAGSLPYSNLLNLQSQLATNEVNVVNAENNLNISLLNLKQALLIPASEPFDIVIPDLEVDPQAIAAINVEEIYKTSLAIQPDIKSADLNVESAAKGEAIAKGGLYPSVSIRGSLGSNYSDAVDRQRDIVDGTVDQIVPIGFVENTNEVVLSEVTRPNVIGVDEGYSVSEQFSDNFNQQLSLQLSIPIFNGLTTRSNIQRSKIQKQRAEIDARQTRQTLRQVIEQAYYDAFAASKNYDASLKQVEALEESFRIASQQYNLGVINFVDYQIAENDLYQAKSDLVRNKYDFIFKTKILDFYQGKSLTF</sequence>
<dbReference type="Proteomes" id="UP001172083">
    <property type="component" value="Unassembled WGS sequence"/>
</dbReference>
<evidence type="ECO:0000256" key="5">
    <source>
        <dbReference type="ARBA" id="ARBA00022692"/>
    </source>
</evidence>
<accession>A0ABT8L2E4</accession>
<evidence type="ECO:0000256" key="7">
    <source>
        <dbReference type="ARBA" id="ARBA00023237"/>
    </source>
</evidence>
<evidence type="ECO:0000256" key="6">
    <source>
        <dbReference type="ARBA" id="ARBA00023136"/>
    </source>
</evidence>
<dbReference type="PANTHER" id="PTHR30026">
    <property type="entry name" value="OUTER MEMBRANE PROTEIN TOLC"/>
    <property type="match status" value="1"/>
</dbReference>
<reference evidence="10" key="1">
    <citation type="submission" date="2023-06" db="EMBL/GenBank/DDBJ databases">
        <title>Genomic of Agaribacillus aureum.</title>
        <authorList>
            <person name="Wang G."/>
        </authorList>
    </citation>
    <scope>NUCLEOTIDE SEQUENCE</scope>
    <source>
        <strain evidence="10">BMA12</strain>
    </source>
</reference>
<dbReference type="InterPro" id="IPR003423">
    <property type="entry name" value="OMP_efflux"/>
</dbReference>
<keyword evidence="9" id="KW-0732">Signal</keyword>
<protein>
    <submittedName>
        <fullName evidence="10">TolC family protein</fullName>
    </submittedName>
</protein>
<comment type="similarity">
    <text evidence="2">Belongs to the outer membrane factor (OMF) (TC 1.B.17) family.</text>
</comment>
<keyword evidence="6" id="KW-0472">Membrane</keyword>
<dbReference type="PANTHER" id="PTHR30026:SF20">
    <property type="entry name" value="OUTER MEMBRANE PROTEIN TOLC"/>
    <property type="match status" value="1"/>
</dbReference>
<comment type="subcellular location">
    <subcellularLocation>
        <location evidence="1">Cell outer membrane</location>
    </subcellularLocation>
</comment>
<evidence type="ECO:0000313" key="10">
    <source>
        <dbReference type="EMBL" id="MDN5211232.1"/>
    </source>
</evidence>
<feature type="chain" id="PRO_5045172996" evidence="9">
    <location>
        <begin position="23"/>
        <end position="486"/>
    </location>
</feature>
<organism evidence="10 11">
    <name type="scientific">Agaribacillus aureus</name>
    <dbReference type="NCBI Taxonomy" id="3051825"/>
    <lineage>
        <taxon>Bacteria</taxon>
        <taxon>Pseudomonadati</taxon>
        <taxon>Bacteroidota</taxon>
        <taxon>Cytophagia</taxon>
        <taxon>Cytophagales</taxon>
        <taxon>Splendidivirgaceae</taxon>
        <taxon>Agaribacillus</taxon>
    </lineage>
</organism>
<evidence type="ECO:0000313" key="11">
    <source>
        <dbReference type="Proteomes" id="UP001172083"/>
    </source>
</evidence>
<evidence type="ECO:0000256" key="1">
    <source>
        <dbReference type="ARBA" id="ARBA00004442"/>
    </source>
</evidence>
<evidence type="ECO:0000256" key="3">
    <source>
        <dbReference type="ARBA" id="ARBA00022448"/>
    </source>
</evidence>
<feature type="signal peptide" evidence="9">
    <location>
        <begin position="1"/>
        <end position="22"/>
    </location>
</feature>
<evidence type="ECO:0000256" key="4">
    <source>
        <dbReference type="ARBA" id="ARBA00022452"/>
    </source>
</evidence>
<dbReference type="Gene3D" id="1.20.1600.10">
    <property type="entry name" value="Outer membrane efflux proteins (OEP)"/>
    <property type="match status" value="1"/>
</dbReference>
<dbReference type="InterPro" id="IPR051906">
    <property type="entry name" value="TolC-like"/>
</dbReference>
<proteinExistence type="inferred from homology"/>
<name>A0ABT8L2E4_9BACT</name>
<evidence type="ECO:0000256" key="8">
    <source>
        <dbReference type="SAM" id="Coils"/>
    </source>
</evidence>
<dbReference type="SUPFAM" id="SSF56954">
    <property type="entry name" value="Outer membrane efflux proteins (OEP)"/>
    <property type="match status" value="1"/>
</dbReference>
<keyword evidence="8" id="KW-0175">Coiled coil</keyword>
<evidence type="ECO:0000256" key="9">
    <source>
        <dbReference type="SAM" id="SignalP"/>
    </source>
</evidence>
<keyword evidence="11" id="KW-1185">Reference proteome</keyword>
<dbReference type="Pfam" id="PF02321">
    <property type="entry name" value="OEP"/>
    <property type="match status" value="2"/>
</dbReference>
<keyword evidence="3" id="KW-0813">Transport</keyword>
<keyword evidence="7" id="KW-0998">Cell outer membrane</keyword>